<dbReference type="SUPFAM" id="SSF102712">
    <property type="entry name" value="JAB1/MPN domain"/>
    <property type="match status" value="1"/>
</dbReference>
<dbReference type="GO" id="GO:0008270">
    <property type="term" value="F:zinc ion binding"/>
    <property type="evidence" value="ECO:0007669"/>
    <property type="project" value="TreeGrafter"/>
</dbReference>
<keyword evidence="4" id="KW-0378">Hydrolase</keyword>
<reference evidence="9 10" key="1">
    <citation type="submission" date="2016-03" db="EMBL/GenBank/DDBJ databases">
        <authorList>
            <person name="Bojesen A.M."/>
            <person name="Planet P."/>
            <person name="Hansen M.J."/>
        </authorList>
    </citation>
    <scope>NUCLEOTIDE SEQUENCE [LARGE SCALE GENOMIC DNA]</scope>
    <source>
        <strain evidence="9 10">B 234/94</strain>
    </source>
</reference>
<organism evidence="9 10">
    <name type="scientific">Mannheimia granulomatis</name>
    <dbReference type="NCBI Taxonomy" id="85402"/>
    <lineage>
        <taxon>Bacteria</taxon>
        <taxon>Pseudomonadati</taxon>
        <taxon>Pseudomonadota</taxon>
        <taxon>Gammaproteobacteria</taxon>
        <taxon>Pasteurellales</taxon>
        <taxon>Pasteurellaceae</taxon>
        <taxon>Mannheimia</taxon>
    </lineage>
</organism>
<gene>
    <name evidence="9" type="ORF">A4G16_02215</name>
</gene>
<keyword evidence="3" id="KW-0479">Metal-binding</keyword>
<keyword evidence="6" id="KW-0862">Zinc</keyword>
<evidence type="ECO:0000256" key="6">
    <source>
        <dbReference type="ARBA" id="ARBA00022833"/>
    </source>
</evidence>
<dbReference type="Proteomes" id="UP000501366">
    <property type="component" value="Chromosome"/>
</dbReference>
<dbReference type="PANTHER" id="PTHR34858:SF1">
    <property type="entry name" value="CYSO-CYSTEINE PEPTIDASE"/>
    <property type="match status" value="1"/>
</dbReference>
<dbReference type="GO" id="GO:0006508">
    <property type="term" value="P:proteolysis"/>
    <property type="evidence" value="ECO:0007669"/>
    <property type="project" value="UniProtKB-KW"/>
</dbReference>
<keyword evidence="5" id="KW-0788">Thiol protease</keyword>
<dbReference type="InterPro" id="IPR051929">
    <property type="entry name" value="VirAsm_ModProt"/>
</dbReference>
<dbReference type="Pfam" id="PF00877">
    <property type="entry name" value="NLPC_P60"/>
    <property type="match status" value="1"/>
</dbReference>
<evidence type="ECO:0000259" key="8">
    <source>
        <dbReference type="PROSITE" id="PS51935"/>
    </source>
</evidence>
<dbReference type="GO" id="GO:0008235">
    <property type="term" value="F:metalloexopeptidase activity"/>
    <property type="evidence" value="ECO:0007669"/>
    <property type="project" value="TreeGrafter"/>
</dbReference>
<dbReference type="Gene3D" id="3.90.1720.10">
    <property type="entry name" value="endopeptidase domain like (from Nostoc punctiforme)"/>
    <property type="match status" value="1"/>
</dbReference>
<dbReference type="InterPro" id="IPR028090">
    <property type="entry name" value="JAB_dom_prok"/>
</dbReference>
<name>A0A6G8JGF5_9PAST</name>
<evidence type="ECO:0000313" key="9">
    <source>
        <dbReference type="EMBL" id="QIM66270.1"/>
    </source>
</evidence>
<dbReference type="PROSITE" id="PS51935">
    <property type="entry name" value="NLPC_P60"/>
    <property type="match status" value="1"/>
</dbReference>
<protein>
    <submittedName>
        <fullName evidence="9">Phage tail protein</fullName>
    </submittedName>
</protein>
<keyword evidence="2" id="KW-0645">Protease</keyword>
<evidence type="ECO:0000256" key="3">
    <source>
        <dbReference type="ARBA" id="ARBA00022723"/>
    </source>
</evidence>
<dbReference type="EMBL" id="CP015030">
    <property type="protein sequence ID" value="QIM66270.1"/>
    <property type="molecule type" value="Genomic_DNA"/>
</dbReference>
<evidence type="ECO:0000256" key="5">
    <source>
        <dbReference type="ARBA" id="ARBA00022807"/>
    </source>
</evidence>
<dbReference type="AlphaFoldDB" id="A0A6G8JGF5"/>
<dbReference type="Pfam" id="PF14464">
    <property type="entry name" value="Prok-JAB"/>
    <property type="match status" value="1"/>
</dbReference>
<dbReference type="RefSeq" id="WP_165888521.1">
    <property type="nucleotide sequence ID" value="NZ_CP015030.1"/>
</dbReference>
<comment type="similarity">
    <text evidence="1">Belongs to the peptidase C40 family.</text>
</comment>
<evidence type="ECO:0000256" key="7">
    <source>
        <dbReference type="ARBA" id="ARBA00023049"/>
    </source>
</evidence>
<sequence length="245" mass="28842">MELEQQIIDYAIKHEPHEICGFVVFDETKNLFIPCENQAEDKANYFEISDLDYIKAEEQGELVAVVHSHPEPNGKPVLSTLDRKMQVQTGLDWWLVHNQQIHKFRNVPPLIGREFKHGMMDCYTLYRDAYMLAGYEMDEFERHDDWWHTGQNLYLDNIQGQGFERVETPQIGDVILMQVGADVPNHAAIYIGEQMVIHHSPNRLSKRDLYDGYWLRHTHSIWRHKLADKLDFDGIFNDIGEQYEI</sequence>
<evidence type="ECO:0000256" key="1">
    <source>
        <dbReference type="ARBA" id="ARBA00007074"/>
    </source>
</evidence>
<dbReference type="Gene3D" id="3.40.140.10">
    <property type="entry name" value="Cytidine Deaminase, domain 2"/>
    <property type="match status" value="1"/>
</dbReference>
<feature type="domain" description="NlpC/P60" evidence="8">
    <location>
        <begin position="89"/>
        <end position="225"/>
    </location>
</feature>
<dbReference type="InterPro" id="IPR000064">
    <property type="entry name" value="NLP_P60_dom"/>
</dbReference>
<evidence type="ECO:0000256" key="2">
    <source>
        <dbReference type="ARBA" id="ARBA00022670"/>
    </source>
</evidence>
<dbReference type="GO" id="GO:0008234">
    <property type="term" value="F:cysteine-type peptidase activity"/>
    <property type="evidence" value="ECO:0007669"/>
    <property type="project" value="UniProtKB-KW"/>
</dbReference>
<dbReference type="SUPFAM" id="SSF54001">
    <property type="entry name" value="Cysteine proteinases"/>
    <property type="match status" value="1"/>
</dbReference>
<dbReference type="PANTHER" id="PTHR34858">
    <property type="entry name" value="CYSO-CYSTEINE PEPTIDASE"/>
    <property type="match status" value="1"/>
</dbReference>
<evidence type="ECO:0000313" key="10">
    <source>
        <dbReference type="Proteomes" id="UP000501366"/>
    </source>
</evidence>
<dbReference type="InterPro" id="IPR038765">
    <property type="entry name" value="Papain-like_cys_pep_sf"/>
</dbReference>
<proteinExistence type="inferred from homology"/>
<dbReference type="CDD" id="cd08073">
    <property type="entry name" value="MPN_NLPC_P60"/>
    <property type="match status" value="1"/>
</dbReference>
<accession>A0A6G8JGF5</accession>
<dbReference type="KEGG" id="mgra:A4G16_02215"/>
<keyword evidence="7" id="KW-0482">Metalloprotease</keyword>
<evidence type="ECO:0000256" key="4">
    <source>
        <dbReference type="ARBA" id="ARBA00022801"/>
    </source>
</evidence>